<organism evidence="16 17">
    <name type="scientific">Sphingomonas vulcanisoli</name>
    <dbReference type="NCBI Taxonomy" id="1658060"/>
    <lineage>
        <taxon>Bacteria</taxon>
        <taxon>Pseudomonadati</taxon>
        <taxon>Pseudomonadota</taxon>
        <taxon>Alphaproteobacteria</taxon>
        <taxon>Sphingomonadales</taxon>
        <taxon>Sphingomonadaceae</taxon>
        <taxon>Sphingomonas</taxon>
    </lineage>
</organism>
<dbReference type="Pfam" id="PF00116">
    <property type="entry name" value="COX2"/>
    <property type="match status" value="1"/>
</dbReference>
<accession>A0ABX0TLU6</accession>
<evidence type="ECO:0000256" key="7">
    <source>
        <dbReference type="ARBA" id="ARBA00022729"/>
    </source>
</evidence>
<evidence type="ECO:0000256" key="11">
    <source>
        <dbReference type="ARBA" id="ARBA00023136"/>
    </source>
</evidence>
<dbReference type="InterPro" id="IPR006333">
    <property type="entry name" value="Cyt_o_ubiquinol_oxidase_su2"/>
</dbReference>
<dbReference type="EMBL" id="JAAOZC010000001">
    <property type="protein sequence ID" value="NIJ06489.1"/>
    <property type="molecule type" value="Genomic_DNA"/>
</dbReference>
<dbReference type="PROSITE" id="PS50999">
    <property type="entry name" value="COX2_TM"/>
    <property type="match status" value="1"/>
</dbReference>
<evidence type="ECO:0000256" key="10">
    <source>
        <dbReference type="ARBA" id="ARBA00023002"/>
    </source>
</evidence>
<feature type="transmembrane region" description="Helical" evidence="13">
    <location>
        <begin position="85"/>
        <end position="105"/>
    </location>
</feature>
<keyword evidence="10 12" id="KW-0560">Oxidoreductase</keyword>
<name>A0ABX0TLU6_9SPHN</name>
<dbReference type="InterPro" id="IPR011759">
    <property type="entry name" value="Cyt_c_oxidase_su2_TM_dom"/>
</dbReference>
<proteinExistence type="inferred from homology"/>
<evidence type="ECO:0000256" key="12">
    <source>
        <dbReference type="PIRNR" id="PIRNR000292"/>
    </source>
</evidence>
<feature type="domain" description="Cytochrome oxidase subunit II copper A binding" evidence="14">
    <location>
        <begin position="123"/>
        <end position="235"/>
    </location>
</feature>
<keyword evidence="5 12" id="KW-0679">Respiratory chain</keyword>
<evidence type="ECO:0000313" key="17">
    <source>
        <dbReference type="Proteomes" id="UP000727456"/>
    </source>
</evidence>
<comment type="caution">
    <text evidence="16">The sequence shown here is derived from an EMBL/GenBank/DDBJ whole genome shotgun (WGS) entry which is preliminary data.</text>
</comment>
<evidence type="ECO:0000313" key="16">
    <source>
        <dbReference type="EMBL" id="NIJ06489.1"/>
    </source>
</evidence>
<dbReference type="Proteomes" id="UP000727456">
    <property type="component" value="Unassembled WGS sequence"/>
</dbReference>
<dbReference type="SUPFAM" id="SSF81464">
    <property type="entry name" value="Cytochrome c oxidase subunit II-like, transmembrane region"/>
    <property type="match status" value="1"/>
</dbReference>
<dbReference type="GO" id="GO:0016491">
    <property type="term" value="F:oxidoreductase activity"/>
    <property type="evidence" value="ECO:0007669"/>
    <property type="project" value="UniProtKB-KW"/>
</dbReference>
<evidence type="ECO:0000256" key="6">
    <source>
        <dbReference type="ARBA" id="ARBA00022692"/>
    </source>
</evidence>
<evidence type="ECO:0000259" key="15">
    <source>
        <dbReference type="PROSITE" id="PS50999"/>
    </source>
</evidence>
<dbReference type="InterPro" id="IPR008972">
    <property type="entry name" value="Cupredoxin"/>
</dbReference>
<dbReference type="RefSeq" id="WP_167070953.1">
    <property type="nucleotide sequence ID" value="NZ_JAAOZC010000001.1"/>
</dbReference>
<dbReference type="InterPro" id="IPR034227">
    <property type="entry name" value="CuRO_UO_II"/>
</dbReference>
<dbReference type="PIRSF" id="PIRSF000292">
    <property type="entry name" value="Ubi_od_II"/>
    <property type="match status" value="1"/>
</dbReference>
<evidence type="ECO:0000256" key="8">
    <source>
        <dbReference type="ARBA" id="ARBA00022982"/>
    </source>
</evidence>
<evidence type="ECO:0000256" key="4">
    <source>
        <dbReference type="ARBA" id="ARBA00022475"/>
    </source>
</evidence>
<dbReference type="InterPro" id="IPR045187">
    <property type="entry name" value="CcO_II"/>
</dbReference>
<evidence type="ECO:0000256" key="1">
    <source>
        <dbReference type="ARBA" id="ARBA00004651"/>
    </source>
</evidence>
<dbReference type="InterPro" id="IPR036257">
    <property type="entry name" value="Cyt_c_oxidase_su2_TM_sf"/>
</dbReference>
<keyword evidence="4 12" id="KW-1003">Cell membrane</keyword>
<dbReference type="SUPFAM" id="SSF49503">
    <property type="entry name" value="Cupredoxins"/>
    <property type="match status" value="1"/>
</dbReference>
<dbReference type="Gene3D" id="1.10.287.90">
    <property type="match status" value="1"/>
</dbReference>
<feature type="transmembrane region" description="Helical" evidence="13">
    <location>
        <begin position="39"/>
        <end position="64"/>
    </location>
</feature>
<dbReference type="PROSITE" id="PS51257">
    <property type="entry name" value="PROKAR_LIPOPROTEIN"/>
    <property type="match status" value="1"/>
</dbReference>
<keyword evidence="9 13" id="KW-1133">Transmembrane helix</keyword>
<sequence length="292" mass="31216">MAARFPARSFAPFGLLALGGCSAVLDPQGPVGQGDRIILIDALLIMLCIVVPTILGTLAFAWWFRASNTKARRLPEFTYSGRVELLVWSIPVLIVLFLGGIAWIGSHELDPAKPIAAATPGGAKPIEVDVVSLDWKWLFLYPEQGIATVNQLTVPAGAPIHFRITSASVMNAFFVPRLGSMIYAMHGMTTDLWLRADKPGTYRGLSSHYSGDGFSDMHFVLNAVPPAQFGAWVAAVKGKGGAMDRPVYTALSQQGTMPPATYGAIQPGLFDAISSGRLPQAPGPKDNQNAAR</sequence>
<comment type="subcellular location">
    <subcellularLocation>
        <location evidence="1">Cell membrane</location>
        <topology evidence="1">Multi-pass membrane protein</topology>
    </subcellularLocation>
</comment>
<dbReference type="CDD" id="cd04212">
    <property type="entry name" value="CuRO_UO_II"/>
    <property type="match status" value="1"/>
</dbReference>
<comment type="similarity">
    <text evidence="2 12">Belongs to the cytochrome c oxidase subunit 2 family.</text>
</comment>
<feature type="domain" description="Cytochrome oxidase subunit II transmembrane region profile" evidence="15">
    <location>
        <begin position="16"/>
        <end position="113"/>
    </location>
</feature>
<dbReference type="Gene3D" id="2.60.40.420">
    <property type="entry name" value="Cupredoxins - blue copper proteins"/>
    <property type="match status" value="1"/>
</dbReference>
<dbReference type="PANTHER" id="PTHR22888">
    <property type="entry name" value="CYTOCHROME C OXIDASE, SUBUNIT II"/>
    <property type="match status" value="1"/>
</dbReference>
<evidence type="ECO:0000256" key="13">
    <source>
        <dbReference type="SAM" id="Phobius"/>
    </source>
</evidence>
<evidence type="ECO:0000256" key="9">
    <source>
        <dbReference type="ARBA" id="ARBA00022989"/>
    </source>
</evidence>
<evidence type="ECO:0000256" key="5">
    <source>
        <dbReference type="ARBA" id="ARBA00022660"/>
    </source>
</evidence>
<dbReference type="InterPro" id="IPR002429">
    <property type="entry name" value="CcO_II-like_C"/>
</dbReference>
<dbReference type="PROSITE" id="PS50857">
    <property type="entry name" value="COX2_CUA"/>
    <property type="match status" value="1"/>
</dbReference>
<evidence type="ECO:0000256" key="3">
    <source>
        <dbReference type="ARBA" id="ARBA00022448"/>
    </source>
</evidence>
<keyword evidence="8 12" id="KW-0249">Electron transport</keyword>
<dbReference type="PANTHER" id="PTHR22888:SF18">
    <property type="entry name" value="CYTOCHROME BO(3) UBIQUINOL OXIDASE SUBUNIT 2"/>
    <property type="match status" value="1"/>
</dbReference>
<reference evidence="16 17" key="1">
    <citation type="submission" date="2020-03" db="EMBL/GenBank/DDBJ databases">
        <title>Genomic Encyclopedia of Type Strains, Phase III (KMG-III): the genomes of soil and plant-associated and newly described type strains.</title>
        <authorList>
            <person name="Whitman W."/>
        </authorList>
    </citation>
    <scope>NUCLEOTIDE SEQUENCE [LARGE SCALE GENOMIC DNA]</scope>
    <source>
        <strain evidence="16 17">CECT 8804</strain>
    </source>
</reference>
<dbReference type="NCBIfam" id="TIGR01433">
    <property type="entry name" value="CyoA"/>
    <property type="match status" value="1"/>
</dbReference>
<keyword evidence="3 12" id="KW-0813">Transport</keyword>
<evidence type="ECO:0000259" key="14">
    <source>
        <dbReference type="PROSITE" id="PS50857"/>
    </source>
</evidence>
<evidence type="ECO:0000256" key="2">
    <source>
        <dbReference type="ARBA" id="ARBA00007866"/>
    </source>
</evidence>
<keyword evidence="17" id="KW-1185">Reference proteome</keyword>
<gene>
    <name evidence="16" type="ORF">FHS31_000071</name>
</gene>
<keyword evidence="6 13" id="KW-0812">Transmembrane</keyword>
<keyword evidence="11 12" id="KW-0472">Membrane</keyword>
<keyword evidence="7" id="KW-0732">Signal</keyword>
<protein>
    <recommendedName>
        <fullName evidence="12">Ubiquinol oxidase subunit 2</fullName>
    </recommendedName>
</protein>